<evidence type="ECO:0000313" key="22">
    <source>
        <dbReference type="Proteomes" id="UP000033885"/>
    </source>
</evidence>
<evidence type="ECO:0000313" key="11">
    <source>
        <dbReference type="EMBL" id="KKH71466.1"/>
    </source>
</evidence>
<evidence type="ECO:0000313" key="27">
    <source>
        <dbReference type="Proteomes" id="UP000034232"/>
    </source>
</evidence>
<evidence type="ECO:0000313" key="3">
    <source>
        <dbReference type="EMBL" id="KKG36619.1"/>
    </source>
</evidence>
<evidence type="ECO:0000313" key="32">
    <source>
        <dbReference type="Proteomes" id="UP000034692"/>
    </source>
</evidence>
<dbReference type="Proteomes" id="UP000034925">
    <property type="component" value="Unassembled WGS sequence"/>
</dbReference>
<dbReference type="EMBL" id="JJQS01000027">
    <property type="protein sequence ID" value="KKH77453.1"/>
    <property type="molecule type" value="Genomic_DNA"/>
</dbReference>
<dbReference type="Proteomes" id="UP000034842">
    <property type="component" value="Unassembled WGS sequence"/>
</dbReference>
<dbReference type="Proteomes" id="UP000034298">
    <property type="component" value="Unassembled WGS sequence"/>
</dbReference>
<sequence>MSTAHKNEPRNVGYSEDHAEYYQDRENSWINKDSNKIFAGKRQKDLFIFAMALGKNRNQKSEFKAKEKQNNVSVEAMNERQKWALLSIGISESEGLMCLKDEKQIYELAEKYAKEGMDILKSHIDMWGPSYPKYLESELKEVLGIKS</sequence>
<dbReference type="EMBL" id="JJQW01000011">
    <property type="protein sequence ID" value="KKH91035.1"/>
    <property type="molecule type" value="Genomic_DNA"/>
</dbReference>
<evidence type="ECO:0000313" key="35">
    <source>
        <dbReference type="Proteomes" id="UP000034872"/>
    </source>
</evidence>
<evidence type="ECO:0000313" key="9">
    <source>
        <dbReference type="EMBL" id="KKH67258.1"/>
    </source>
</evidence>
<dbReference type="Proteomes" id="UP000034937">
    <property type="component" value="Unassembled WGS sequence"/>
</dbReference>
<dbReference type="EMBL" id="JJQV01000031">
    <property type="protein sequence ID" value="KKH85468.1"/>
    <property type="molecule type" value="Genomic_DNA"/>
</dbReference>
<protein>
    <submittedName>
        <fullName evidence="4">Uncharacterized protein</fullName>
    </submittedName>
</protein>
<evidence type="ECO:0000313" key="17">
    <source>
        <dbReference type="EMBL" id="KKH99114.1"/>
    </source>
</evidence>
<evidence type="ECO:0000313" key="36">
    <source>
        <dbReference type="Proteomes" id="UP000034925"/>
    </source>
</evidence>
<dbReference type="EMBL" id="JJPC01000036">
    <property type="protein sequence ID" value="KKG36619.1"/>
    <property type="molecule type" value="Genomic_DNA"/>
</dbReference>
<evidence type="ECO:0000313" key="4">
    <source>
        <dbReference type="EMBL" id="KKH34849.1"/>
    </source>
</evidence>
<dbReference type="Proteomes" id="UP000034872">
    <property type="component" value="Unassembled WGS sequence"/>
</dbReference>
<dbReference type="EMBL" id="JJQT01000060">
    <property type="protein sequence ID" value="KKH81002.1"/>
    <property type="molecule type" value="Genomic_DNA"/>
</dbReference>
<dbReference type="RefSeq" id="WP_048041539.1">
    <property type="nucleotide sequence ID" value="NZ_JBLVWA010000191.1"/>
</dbReference>
<evidence type="ECO:0000313" key="12">
    <source>
        <dbReference type="EMBL" id="KKH77453.1"/>
    </source>
</evidence>
<dbReference type="AlphaFoldDB" id="A0A0F8PDD5"/>
<evidence type="ECO:0000313" key="2">
    <source>
        <dbReference type="EMBL" id="KKG25702.1"/>
    </source>
</evidence>
<dbReference type="EMBL" id="JJRB01000119">
    <property type="protein sequence ID" value="KKI01568.1"/>
    <property type="molecule type" value="Genomic_DNA"/>
</dbReference>
<dbReference type="Proteomes" id="UP000034232">
    <property type="component" value="Unassembled WGS sequence"/>
</dbReference>
<dbReference type="EMBL" id="JJQQ01000039">
    <property type="protein sequence ID" value="KKH69095.1"/>
    <property type="molecule type" value="Genomic_DNA"/>
</dbReference>
<dbReference type="Proteomes" id="UP000034021">
    <property type="component" value="Unassembled WGS sequence"/>
</dbReference>
<evidence type="ECO:0000313" key="14">
    <source>
        <dbReference type="EMBL" id="KKH85468.1"/>
    </source>
</evidence>
<dbReference type="PATRIC" id="fig|2209.51.peg.2414"/>
<evidence type="ECO:0000313" key="19">
    <source>
        <dbReference type="EMBL" id="KKI02752.1"/>
    </source>
</evidence>
<dbReference type="Proteomes" id="UP000034399">
    <property type="component" value="Unassembled WGS sequence"/>
</dbReference>
<evidence type="ECO:0000313" key="15">
    <source>
        <dbReference type="EMBL" id="KKH91035.1"/>
    </source>
</evidence>
<dbReference type="EMBL" id="JJQZ01000126">
    <property type="protein sequence ID" value="KKH93701.1"/>
    <property type="molecule type" value="Genomic_DNA"/>
</dbReference>
<evidence type="ECO:0000313" key="28">
    <source>
        <dbReference type="Proteomes" id="UP000034298"/>
    </source>
</evidence>
<accession>A0A0F8PDD5</accession>
<dbReference type="Proteomes" id="UP000034668">
    <property type="component" value="Unassembled WGS sequence"/>
</dbReference>
<evidence type="ECO:0000313" key="13">
    <source>
        <dbReference type="EMBL" id="KKH81002.1"/>
    </source>
</evidence>
<gene>
    <name evidence="3" type="ORF">DU30_15205</name>
    <name evidence="1" type="ORF">DU31_10225</name>
    <name evidence="5" type="ORF">DU50_11140</name>
    <name evidence="2" type="ORF">DU52_01445</name>
    <name evidence="4" type="ORF">DU54_10175</name>
    <name evidence="8" type="ORF">DU73_10760</name>
    <name evidence="9" type="ORF">DU75_21610</name>
    <name evidence="7" type="ORF">DU76_16780</name>
    <name evidence="12" type="ORF">DU77_18000</name>
    <name evidence="13" type="ORF">DU78_10960</name>
    <name evidence="17" type="ORF">DU79_11310</name>
    <name evidence="19" type="ORF">DU81_14285</name>
    <name evidence="14" type="ORF">DU82_05005</name>
    <name evidence="18" type="ORF">DU83_08375</name>
    <name evidence="16" type="ORF">DU84_04645</name>
    <name evidence="6" type="ORF">DU85_06875</name>
    <name evidence="11" type="ORF">DU86_11250</name>
    <name evidence="10" type="ORF">DU87_16335</name>
    <name evidence="15" type="ORF">DU88_04395</name>
</gene>
<dbReference type="EMBL" id="JJQP01000230">
    <property type="protein sequence ID" value="KKH63180.1"/>
    <property type="molecule type" value="Genomic_DNA"/>
</dbReference>
<evidence type="ECO:0000313" key="6">
    <source>
        <dbReference type="EMBL" id="KKH50762.1"/>
    </source>
</evidence>
<evidence type="ECO:0000313" key="18">
    <source>
        <dbReference type="EMBL" id="KKI01568.1"/>
    </source>
</evidence>
<evidence type="ECO:0000313" key="26">
    <source>
        <dbReference type="Proteomes" id="UP000034142"/>
    </source>
</evidence>
<evidence type="ECO:0000313" key="21">
    <source>
        <dbReference type="Proteomes" id="UP000033864"/>
    </source>
</evidence>
<dbReference type="Proteomes" id="UP000034142">
    <property type="component" value="Unassembled WGS sequence"/>
</dbReference>
<dbReference type="EMBL" id="JJQX01000027">
    <property type="protein sequence ID" value="KKH99114.1"/>
    <property type="molecule type" value="Genomic_DNA"/>
</dbReference>
<dbReference type="Proteomes" id="UP000033814">
    <property type="component" value="Unassembled WGS sequence"/>
</dbReference>
<evidence type="ECO:0000313" key="5">
    <source>
        <dbReference type="EMBL" id="KKH39156.1"/>
    </source>
</evidence>
<evidence type="ECO:0000313" key="23">
    <source>
        <dbReference type="Proteomes" id="UP000033933"/>
    </source>
</evidence>
<dbReference type="Proteomes" id="UP000033864">
    <property type="component" value="Unassembled WGS sequence"/>
</dbReference>
<dbReference type="Proteomes" id="UP000033933">
    <property type="component" value="Unassembled WGS sequence"/>
</dbReference>
<dbReference type="EMBL" id="JJQM01000097">
    <property type="protein sequence ID" value="KKH54356.1"/>
    <property type="molecule type" value="Genomic_DNA"/>
</dbReference>
<evidence type="ECO:0000313" key="25">
    <source>
        <dbReference type="Proteomes" id="UP000034040"/>
    </source>
</evidence>
<dbReference type="EMBL" id="JJQR01000151">
    <property type="protein sequence ID" value="KKH71466.1"/>
    <property type="molecule type" value="Genomic_DNA"/>
</dbReference>
<evidence type="ECO:0000313" key="7">
    <source>
        <dbReference type="EMBL" id="KKH54356.1"/>
    </source>
</evidence>
<evidence type="ECO:0000313" key="29">
    <source>
        <dbReference type="Proteomes" id="UP000034399"/>
    </source>
</evidence>
<dbReference type="EMBL" id="JJRA01000097">
    <property type="protein sequence ID" value="KKI02752.1"/>
    <property type="molecule type" value="Genomic_DNA"/>
</dbReference>
<evidence type="ECO:0000313" key="16">
    <source>
        <dbReference type="EMBL" id="KKH93701.1"/>
    </source>
</evidence>
<comment type="caution">
    <text evidence="4">The sequence shown here is derived from an EMBL/GenBank/DDBJ whole genome shotgun (WGS) entry which is preliminary data.</text>
</comment>
<evidence type="ECO:0000313" key="34">
    <source>
        <dbReference type="Proteomes" id="UP000034842"/>
    </source>
</evidence>
<dbReference type="EMBL" id="JJQJ01000077">
    <property type="protein sequence ID" value="KKH50762.1"/>
    <property type="molecule type" value="Genomic_DNA"/>
</dbReference>
<evidence type="ECO:0000313" key="10">
    <source>
        <dbReference type="EMBL" id="KKH69095.1"/>
    </source>
</evidence>
<dbReference type="EMBL" id="JJPA01000265">
    <property type="protein sequence ID" value="KKG25702.1"/>
    <property type="molecule type" value="Genomic_DNA"/>
</dbReference>
<evidence type="ECO:0000313" key="37">
    <source>
        <dbReference type="Proteomes" id="UP000034937"/>
    </source>
</evidence>
<dbReference type="EMBL" id="JJQG01000148">
    <property type="protein sequence ID" value="KKH34849.1"/>
    <property type="molecule type" value="Genomic_DNA"/>
</dbReference>
<proteinExistence type="predicted"/>
<dbReference type="Proteomes" id="UP000034040">
    <property type="component" value="Unassembled WGS sequence"/>
</dbReference>
<evidence type="ECO:0000313" key="8">
    <source>
        <dbReference type="EMBL" id="KKH63180.1"/>
    </source>
</evidence>
<evidence type="ECO:0000313" key="33">
    <source>
        <dbReference type="Proteomes" id="UP000034758"/>
    </source>
</evidence>
<dbReference type="Proteomes" id="UP000034692">
    <property type="component" value="Unassembled WGS sequence"/>
</dbReference>
<dbReference type="EMBL" id="JJOR01000158">
    <property type="protein sequence ID" value="KKF99587.1"/>
    <property type="molecule type" value="Genomic_DNA"/>
</dbReference>
<organism evidence="4 33">
    <name type="scientific">Methanosarcina mazei</name>
    <name type="common">Methanosarcina frisia</name>
    <dbReference type="NCBI Taxonomy" id="2209"/>
    <lineage>
        <taxon>Archaea</taxon>
        <taxon>Methanobacteriati</taxon>
        <taxon>Methanobacteriota</taxon>
        <taxon>Stenosarchaea group</taxon>
        <taxon>Methanomicrobia</taxon>
        <taxon>Methanosarcinales</taxon>
        <taxon>Methanosarcinaceae</taxon>
        <taxon>Methanosarcina</taxon>
    </lineage>
</organism>
<name>A0A0F8PDD5_METMZ</name>
<evidence type="ECO:0000313" key="31">
    <source>
        <dbReference type="Proteomes" id="UP000034668"/>
    </source>
</evidence>
<dbReference type="EMBL" id="JJQO01000083">
    <property type="protein sequence ID" value="KKH67258.1"/>
    <property type="molecule type" value="Genomic_DNA"/>
</dbReference>
<evidence type="ECO:0000313" key="30">
    <source>
        <dbReference type="Proteomes" id="UP000034547"/>
    </source>
</evidence>
<evidence type="ECO:0000313" key="24">
    <source>
        <dbReference type="Proteomes" id="UP000034021"/>
    </source>
</evidence>
<dbReference type="Proteomes" id="UP000034547">
    <property type="component" value="Unassembled WGS sequence"/>
</dbReference>
<reference evidence="20 21" key="1">
    <citation type="journal article" date="2015" name="ISME J.">
        <title>Genomic and phenotypic differentiation among Methanosarcina mazei populations from Columbia River sediment.</title>
        <authorList>
            <person name="Youngblut N.D."/>
            <person name="Wirth J.S."/>
            <person name="Henriksen J.R."/>
            <person name="Smith M."/>
            <person name="Simon H."/>
            <person name="Metcalf W.W."/>
            <person name="Whitaker R.J."/>
        </authorList>
    </citation>
    <scope>NUCLEOTIDE SEQUENCE [LARGE SCALE GENOMIC DNA]</scope>
    <source>
        <strain evidence="4 33">1.H.A.1A.1</strain>
        <strain evidence="5 24">1.H.A.1A.3</strain>
        <strain evidence="6 21">1.H.A.1A.6</strain>
        <strain evidence="7 27">1.H.A.2.3</strain>
        <strain evidence="9 32">1.H.A.2.7</strain>
        <strain evidence="8">1.H.A.2.8</strain>
        <strain evidence="10 23">1.H.M.0.1</strain>
        <strain evidence="11 36">1.H.M.1A.1</strain>
        <strain evidence="12 25">1.H.M.1A.2</strain>
        <strain evidence="13 34">1.H.M.1A.3</strain>
        <strain evidence="14 20">1.H.M.2.2</strain>
        <strain evidence="15 37">1.H.M.2.3</strain>
        <strain evidence="17 31">1.H.M.2.4</strain>
        <strain evidence="16 35">1.H.T.2.1</strain>
        <strain evidence="19 22">1.H.T.2.3</strain>
        <strain evidence="18 30">1.H.T.2.5</strain>
        <strain evidence="1 26">2.F.A.2.3</strain>
        <strain evidence="2 29">3.F.A.1A.1</strain>
        <strain evidence="3 28">3.F.A.1B.1</strain>
    </source>
</reference>
<evidence type="ECO:0000313" key="20">
    <source>
        <dbReference type="Proteomes" id="UP000033814"/>
    </source>
</evidence>
<evidence type="ECO:0000313" key="1">
    <source>
        <dbReference type="EMBL" id="KKF99587.1"/>
    </source>
</evidence>
<dbReference type="Proteomes" id="UP000034758">
    <property type="component" value="Unassembled WGS sequence"/>
</dbReference>
<dbReference type="EMBL" id="JJQH01000113">
    <property type="protein sequence ID" value="KKH39156.1"/>
    <property type="molecule type" value="Genomic_DNA"/>
</dbReference>
<dbReference type="Proteomes" id="UP000033885">
    <property type="component" value="Unassembled WGS sequence"/>
</dbReference>